<dbReference type="Proteomes" id="UP000036403">
    <property type="component" value="Unassembled WGS sequence"/>
</dbReference>
<accession>A0A0J7JYE8</accession>
<organism evidence="2 3">
    <name type="scientific">Lasius niger</name>
    <name type="common">Black garden ant</name>
    <dbReference type="NCBI Taxonomy" id="67767"/>
    <lineage>
        <taxon>Eukaryota</taxon>
        <taxon>Metazoa</taxon>
        <taxon>Ecdysozoa</taxon>
        <taxon>Arthropoda</taxon>
        <taxon>Hexapoda</taxon>
        <taxon>Insecta</taxon>
        <taxon>Pterygota</taxon>
        <taxon>Neoptera</taxon>
        <taxon>Endopterygota</taxon>
        <taxon>Hymenoptera</taxon>
        <taxon>Apocrita</taxon>
        <taxon>Aculeata</taxon>
        <taxon>Formicoidea</taxon>
        <taxon>Formicidae</taxon>
        <taxon>Formicinae</taxon>
        <taxon>Lasius</taxon>
        <taxon>Lasius</taxon>
    </lineage>
</organism>
<comment type="caution">
    <text evidence="2">The sequence shown here is derived from an EMBL/GenBank/DDBJ whole genome shotgun (WGS) entry which is preliminary data.</text>
</comment>
<evidence type="ECO:0000313" key="3">
    <source>
        <dbReference type="Proteomes" id="UP000036403"/>
    </source>
</evidence>
<dbReference type="EMBL" id="LBMM01021349">
    <property type="protein sequence ID" value="KMQ83097.1"/>
    <property type="molecule type" value="Genomic_DNA"/>
</dbReference>
<dbReference type="PaxDb" id="67767-A0A0J7JYE8"/>
<feature type="compositionally biased region" description="Polar residues" evidence="1">
    <location>
        <begin position="8"/>
        <end position="18"/>
    </location>
</feature>
<evidence type="ECO:0000256" key="1">
    <source>
        <dbReference type="SAM" id="MobiDB-lite"/>
    </source>
</evidence>
<keyword evidence="3" id="KW-1185">Reference proteome</keyword>
<proteinExistence type="predicted"/>
<evidence type="ECO:0000313" key="2">
    <source>
        <dbReference type="EMBL" id="KMQ83097.1"/>
    </source>
</evidence>
<feature type="non-terminal residue" evidence="2">
    <location>
        <position position="126"/>
    </location>
</feature>
<feature type="region of interest" description="Disordered" evidence="1">
    <location>
        <begin position="1"/>
        <end position="42"/>
    </location>
</feature>
<name>A0A0J7JYE8_LASNI</name>
<sequence length="126" mass="14092">MVAKTQHLMPTQTSSNEALQEPLQEPRESNSTHCQTLSPKRVLKEVPKEKNLQRSIKELQKINILILNFLYLQKTKIQPAGHGQEDGTVAEHVERVVVGRVIEEPVVDITEMSILTTIKAGSTISV</sequence>
<reference evidence="2 3" key="1">
    <citation type="submission" date="2015-04" db="EMBL/GenBank/DDBJ databases">
        <title>Lasius niger genome sequencing.</title>
        <authorList>
            <person name="Konorov E.A."/>
            <person name="Nikitin M.A."/>
            <person name="Kirill M.V."/>
            <person name="Chang P."/>
        </authorList>
    </citation>
    <scope>NUCLEOTIDE SEQUENCE [LARGE SCALE GENOMIC DNA]</scope>
    <source>
        <tissue evidence="2">Whole</tissue>
    </source>
</reference>
<gene>
    <name evidence="2" type="ORF">RF55_20940</name>
</gene>
<dbReference type="AlphaFoldDB" id="A0A0J7JYE8"/>
<protein>
    <submittedName>
        <fullName evidence="2">Uncharacterized protein</fullName>
    </submittedName>
</protein>